<protein>
    <submittedName>
        <fullName evidence="1">Uncharacterized protein</fullName>
    </submittedName>
</protein>
<proteinExistence type="predicted"/>
<gene>
    <name evidence="1" type="ORF">EZS28_014584</name>
</gene>
<comment type="caution">
    <text evidence="1">The sequence shown here is derived from an EMBL/GenBank/DDBJ whole genome shotgun (WGS) entry which is preliminary data.</text>
</comment>
<name>A0A5J4W613_9EUKA</name>
<organism evidence="1 2">
    <name type="scientific">Streblomastix strix</name>
    <dbReference type="NCBI Taxonomy" id="222440"/>
    <lineage>
        <taxon>Eukaryota</taxon>
        <taxon>Metamonada</taxon>
        <taxon>Preaxostyla</taxon>
        <taxon>Oxymonadida</taxon>
        <taxon>Streblomastigidae</taxon>
        <taxon>Streblomastix</taxon>
    </lineage>
</organism>
<evidence type="ECO:0000313" key="1">
    <source>
        <dbReference type="EMBL" id="KAA6389889.1"/>
    </source>
</evidence>
<dbReference type="AlphaFoldDB" id="A0A5J4W613"/>
<evidence type="ECO:0000313" key="2">
    <source>
        <dbReference type="Proteomes" id="UP000324800"/>
    </source>
</evidence>
<dbReference type="Proteomes" id="UP000324800">
    <property type="component" value="Unassembled WGS sequence"/>
</dbReference>
<sequence>MLCKIDSRELANLLKVSSGKVGHIPESEVICRFRTSLILCEIINAKERQSVLDTRNLLTEALGHRGHWSMKEPNWEPEGAALCHRVRPLLPRGDGERVHNAMAS</sequence>
<dbReference type="EMBL" id="SNRW01003419">
    <property type="protein sequence ID" value="KAA6389889.1"/>
    <property type="molecule type" value="Genomic_DNA"/>
</dbReference>
<accession>A0A5J4W613</accession>
<reference evidence="1 2" key="1">
    <citation type="submission" date="2019-03" db="EMBL/GenBank/DDBJ databases">
        <title>Single cell metagenomics reveals metabolic interactions within the superorganism composed of flagellate Streblomastix strix and complex community of Bacteroidetes bacteria on its surface.</title>
        <authorList>
            <person name="Treitli S.C."/>
            <person name="Kolisko M."/>
            <person name="Husnik F."/>
            <person name="Keeling P."/>
            <person name="Hampl V."/>
        </authorList>
    </citation>
    <scope>NUCLEOTIDE SEQUENCE [LARGE SCALE GENOMIC DNA]</scope>
    <source>
        <strain evidence="1">ST1C</strain>
    </source>
</reference>